<dbReference type="PROSITE" id="PS50294">
    <property type="entry name" value="WD_REPEATS_REGION"/>
    <property type="match status" value="7"/>
</dbReference>
<feature type="repeat" description="WD" evidence="3">
    <location>
        <begin position="904"/>
        <end position="945"/>
    </location>
</feature>
<reference evidence="5 6" key="1">
    <citation type="submission" date="2011-11" db="EMBL/GenBank/DDBJ databases">
        <title>The Genome Sequence of Fusarium oxysporum PHW815.</title>
        <authorList>
            <consortium name="The Broad Institute Genome Sequencing Platform"/>
            <person name="Ma L.-J."/>
            <person name="Gale L.R."/>
            <person name="Schwartz D.C."/>
            <person name="Zhou S."/>
            <person name="Corby-Kistler H."/>
            <person name="Young S.K."/>
            <person name="Zeng Q."/>
            <person name="Gargeya S."/>
            <person name="Fitzgerald M."/>
            <person name="Haas B."/>
            <person name="Abouelleil A."/>
            <person name="Alvarado L."/>
            <person name="Arachchi H.M."/>
            <person name="Berlin A."/>
            <person name="Brown A."/>
            <person name="Chapman S.B."/>
            <person name="Chen Z."/>
            <person name="Dunbar C."/>
            <person name="Freedman E."/>
            <person name="Gearin G."/>
            <person name="Goldberg J."/>
            <person name="Griggs A."/>
            <person name="Gujja S."/>
            <person name="Heiman D."/>
            <person name="Howarth C."/>
            <person name="Larson L."/>
            <person name="Lui A."/>
            <person name="MacDonald P.J.P."/>
            <person name="Montmayeur A."/>
            <person name="Murphy C."/>
            <person name="Neiman D."/>
            <person name="Pearson M."/>
            <person name="Priest M."/>
            <person name="Roberts A."/>
            <person name="Saif S."/>
            <person name="Shea T."/>
            <person name="Shenoy N."/>
            <person name="Sisk P."/>
            <person name="Stolte C."/>
            <person name="Sykes S."/>
            <person name="Wortman J."/>
            <person name="Nusbaum C."/>
            <person name="Birren B."/>
        </authorList>
    </citation>
    <scope>NUCLEOTIDE SEQUENCE [LARGE SCALE GENOMIC DNA]</scope>
    <source>
        <strain evidence="5 6">54005</strain>
    </source>
</reference>
<dbReference type="InterPro" id="IPR019775">
    <property type="entry name" value="WD40_repeat_CS"/>
</dbReference>
<dbReference type="InterPro" id="IPR056884">
    <property type="entry name" value="NPHP3-like_N"/>
</dbReference>
<dbReference type="InterPro" id="IPR007111">
    <property type="entry name" value="NACHT_NTPase"/>
</dbReference>
<feature type="repeat" description="WD" evidence="3">
    <location>
        <begin position="766"/>
        <end position="807"/>
    </location>
</feature>
<dbReference type="SUPFAM" id="SSF50998">
    <property type="entry name" value="Quinoprotein alcohol dehydrogenase-like"/>
    <property type="match status" value="1"/>
</dbReference>
<dbReference type="InterPro" id="IPR027417">
    <property type="entry name" value="P-loop_NTPase"/>
</dbReference>
<keyword evidence="6" id="KW-1185">Reference proteome</keyword>
<dbReference type="HOGENOM" id="CLU_000288_6_16_1"/>
<dbReference type="InterPro" id="IPR011047">
    <property type="entry name" value="Quinoprotein_ADH-like_sf"/>
</dbReference>
<evidence type="ECO:0000256" key="3">
    <source>
        <dbReference type="PROSITE-ProRule" id="PRU00221"/>
    </source>
</evidence>
<dbReference type="PROSITE" id="PS50837">
    <property type="entry name" value="NACHT"/>
    <property type="match status" value="1"/>
</dbReference>
<dbReference type="FunFam" id="3.40.50.300:FF:001638">
    <property type="entry name" value="NACHT and WD40 domain protein"/>
    <property type="match status" value="1"/>
</dbReference>
<dbReference type="Pfam" id="PF24883">
    <property type="entry name" value="NPHP3_N"/>
    <property type="match status" value="1"/>
</dbReference>
<dbReference type="PROSITE" id="PS00678">
    <property type="entry name" value="WD_REPEATS_1"/>
    <property type="match status" value="6"/>
</dbReference>
<dbReference type="Gene3D" id="3.40.50.300">
    <property type="entry name" value="P-loop containing nucleotide triphosphate hydrolases"/>
    <property type="match status" value="1"/>
</dbReference>
<keyword evidence="1 3" id="KW-0853">WD repeat</keyword>
<dbReference type="InterPro" id="IPR001680">
    <property type="entry name" value="WD40_rpt"/>
</dbReference>
<feature type="domain" description="NACHT" evidence="4">
    <location>
        <begin position="83"/>
        <end position="302"/>
    </location>
</feature>
<proteinExistence type="predicted"/>
<feature type="repeat" description="WD" evidence="3">
    <location>
        <begin position="682"/>
        <end position="723"/>
    </location>
</feature>
<dbReference type="OrthoDB" id="538223at2759"/>
<feature type="repeat" description="WD" evidence="3">
    <location>
        <begin position="862"/>
        <end position="903"/>
    </location>
</feature>
<gene>
    <name evidence="5" type="ORF">FOQG_18818</name>
</gene>
<dbReference type="PRINTS" id="PR00320">
    <property type="entry name" value="GPROTEINBRPT"/>
</dbReference>
<accession>X0B2T7</accession>
<dbReference type="Proteomes" id="UP000030663">
    <property type="component" value="Unassembled WGS sequence"/>
</dbReference>
<keyword evidence="2" id="KW-0677">Repeat</keyword>
<organism evidence="5 6">
    <name type="scientific">Fusarium oxysporum f. sp. raphani 54005</name>
    <dbReference type="NCBI Taxonomy" id="1089458"/>
    <lineage>
        <taxon>Eukaryota</taxon>
        <taxon>Fungi</taxon>
        <taxon>Dikarya</taxon>
        <taxon>Ascomycota</taxon>
        <taxon>Pezizomycotina</taxon>
        <taxon>Sordariomycetes</taxon>
        <taxon>Hypocreomycetidae</taxon>
        <taxon>Hypocreales</taxon>
        <taxon>Nectriaceae</taxon>
        <taxon>Fusarium</taxon>
        <taxon>Fusarium oxysporum species complex</taxon>
    </lineage>
</organism>
<dbReference type="InterPro" id="IPR020472">
    <property type="entry name" value="WD40_PAC1"/>
</dbReference>
<dbReference type="Gene3D" id="2.130.10.10">
    <property type="entry name" value="YVTN repeat-like/Quinoprotein amine dehydrogenase"/>
    <property type="match status" value="4"/>
</dbReference>
<name>X0B2T7_FUSOX</name>
<feature type="repeat" description="WD" evidence="3">
    <location>
        <begin position="724"/>
        <end position="765"/>
    </location>
</feature>
<evidence type="ECO:0000256" key="2">
    <source>
        <dbReference type="ARBA" id="ARBA00022737"/>
    </source>
</evidence>
<feature type="repeat" description="WD" evidence="3">
    <location>
        <begin position="607"/>
        <end position="648"/>
    </location>
</feature>
<dbReference type="PROSITE" id="PS50082">
    <property type="entry name" value="WD_REPEATS_2"/>
    <property type="match status" value="7"/>
</dbReference>
<dbReference type="PANTHER" id="PTHR19848">
    <property type="entry name" value="WD40 REPEAT PROTEIN"/>
    <property type="match status" value="1"/>
</dbReference>
<sequence length="1051" mass="117659">MKDAPRHIEAAVNVGPSYINQQTNNFYDSQEKDDQCLRDLHITDPRDDKTRIQNTKGGLLKDSYSWVLNNGSFTKWRDSPQCQLLWIKGDPGKGKTMLLCGIIDKLKTQTTNLVSYFFCQGTDSRINNATAVLRGLIYLVVDQQRSLIPHVRKKYDQAGKRLFEDVNAWWALSEIFTNILQDPNLKSTFLIIDALDECVTDLSQLLDLIVEKSSESPRVKWVVSSRNWPNIEERLEITGQKVRLCLELNEKSIAAAVSIYIKHKVDQLTRLKKYDDKTRNDVQHHLLSNANDTFLWVALVCQELGELDPGETLGDLKRFPPGLDSLYERMMDQIRCSRSADRSRRILAVVSTVLRPITLKELLSLCDIPGCEQFHSDILGKCGSFLTISDGIIYFVHQSAKDFLLVEGKSELFQAGTGRQHHRVFSRSLMVLERVLQRDLYNLRDPGLCVKEIRPDQDRLSGVQYPCIYWVDHLIEAAKQHDNLVRADDLQDNGRVYRFLSKKFLYWLEALSLLRGMPEGVVAMTKLEILLEESNRSRLFDLVRDGRRFILSHGWAIGNAPLQAYASALIFSPRQSITRKLFEGEEVNWIVVKPVMPEDWDACQATLEGHGLGVQSVAFSPDGQRLASASYDETVKIWDATTGHCQATLKDHGTWVQSVTFSPNDHNVKIWDATTGHCQATLEGHKKEVQSVAFSPDGQRLASASNDETVKIWDATTGYCQATLEGHGHLVLSVAFSPDGQRLASALSDCTVKIWDATTGHCQATLKDHNTWVQSVAFSPDGQHLASASSDHNVKIWDATTGHCQATLKGHGGQVKSVAFSPNGQHLASASLDHTIKIWDATTRHCQATLEDHKEEVRLATLKGYCGQVKSVAFSPDGQRLVSASDYDTVKIWDVTTGHCRATLEGHGKEVQLVAFLPDGQRLASASRDWTVKIWDVTTGHCQETLGGRRAFNIIRFDRTGARLLTDASTFDLSVSSPSPQPASRPPHHLCQRQGYGISTNDVWITYQGRNLLWLPSDYRPATSAIAASTVALGCRSGRVLLFRFTGSAPR</sequence>
<evidence type="ECO:0000256" key="1">
    <source>
        <dbReference type="ARBA" id="ARBA00022574"/>
    </source>
</evidence>
<dbReference type="InterPro" id="IPR015943">
    <property type="entry name" value="WD40/YVTN_repeat-like_dom_sf"/>
</dbReference>
<dbReference type="CDD" id="cd00200">
    <property type="entry name" value="WD40"/>
    <property type="match status" value="1"/>
</dbReference>
<evidence type="ECO:0000313" key="6">
    <source>
        <dbReference type="Proteomes" id="UP000030663"/>
    </source>
</evidence>
<dbReference type="SMART" id="SM00320">
    <property type="entry name" value="WD40"/>
    <property type="match status" value="8"/>
</dbReference>
<feature type="repeat" description="WD" evidence="3">
    <location>
        <begin position="808"/>
        <end position="849"/>
    </location>
</feature>
<dbReference type="EMBL" id="JH658719">
    <property type="protein sequence ID" value="EXK76440.1"/>
    <property type="molecule type" value="Genomic_DNA"/>
</dbReference>
<dbReference type="AlphaFoldDB" id="X0B2T7"/>
<evidence type="ECO:0000259" key="4">
    <source>
        <dbReference type="PROSITE" id="PS50837"/>
    </source>
</evidence>
<dbReference type="Pfam" id="PF00400">
    <property type="entry name" value="WD40"/>
    <property type="match status" value="7"/>
</dbReference>
<evidence type="ECO:0000313" key="5">
    <source>
        <dbReference type="EMBL" id="EXK76440.1"/>
    </source>
</evidence>
<protein>
    <recommendedName>
        <fullName evidence="4">NACHT domain-containing protein</fullName>
    </recommendedName>
</protein>
<dbReference type="SUPFAM" id="SSF52540">
    <property type="entry name" value="P-loop containing nucleoside triphosphate hydrolases"/>
    <property type="match status" value="1"/>
</dbReference>
<dbReference type="PANTHER" id="PTHR19848:SF8">
    <property type="entry name" value="F-BOX AND WD REPEAT DOMAIN CONTAINING 7"/>
    <property type="match status" value="1"/>
</dbReference>